<evidence type="ECO:0000313" key="2">
    <source>
        <dbReference type="Proteomes" id="UP000472270"/>
    </source>
</evidence>
<sequence>MFCAKLKDFKIAGECPFSMVVGNEEPADFEESSAVNVLPVSREVQGTNTNILPRRKISRSKVNLQ</sequence>
<keyword evidence="2" id="KW-1185">Reference proteome</keyword>
<name>A0A673GJJ1_9TELE</name>
<dbReference type="AlphaFoldDB" id="A0A673GJJ1"/>
<protein>
    <submittedName>
        <fullName evidence="1">Uncharacterized protein</fullName>
    </submittedName>
</protein>
<reference evidence="1" key="1">
    <citation type="submission" date="2025-08" db="UniProtKB">
        <authorList>
            <consortium name="Ensembl"/>
        </authorList>
    </citation>
    <scope>IDENTIFICATION</scope>
</reference>
<dbReference type="Ensembl" id="ENSSRHT00000013689.1">
    <property type="protein sequence ID" value="ENSSRHP00000013214.1"/>
    <property type="gene ID" value="ENSSRHG00000007491.1"/>
</dbReference>
<reference evidence="1" key="2">
    <citation type="submission" date="2025-09" db="UniProtKB">
        <authorList>
            <consortium name="Ensembl"/>
        </authorList>
    </citation>
    <scope>IDENTIFICATION</scope>
</reference>
<accession>A0A673GJJ1</accession>
<organism evidence="1 2">
    <name type="scientific">Sinocyclocheilus rhinocerous</name>
    <dbReference type="NCBI Taxonomy" id="307959"/>
    <lineage>
        <taxon>Eukaryota</taxon>
        <taxon>Metazoa</taxon>
        <taxon>Chordata</taxon>
        <taxon>Craniata</taxon>
        <taxon>Vertebrata</taxon>
        <taxon>Euteleostomi</taxon>
        <taxon>Actinopterygii</taxon>
        <taxon>Neopterygii</taxon>
        <taxon>Teleostei</taxon>
        <taxon>Ostariophysi</taxon>
        <taxon>Cypriniformes</taxon>
        <taxon>Cyprinidae</taxon>
        <taxon>Cyprininae</taxon>
        <taxon>Sinocyclocheilus</taxon>
    </lineage>
</organism>
<proteinExistence type="predicted"/>
<dbReference type="Proteomes" id="UP000472270">
    <property type="component" value="Unassembled WGS sequence"/>
</dbReference>
<evidence type="ECO:0000313" key="1">
    <source>
        <dbReference type="Ensembl" id="ENSSRHP00000013214.1"/>
    </source>
</evidence>